<dbReference type="PANTHER" id="PTHR47966">
    <property type="entry name" value="BETA-SITE APP-CLEAVING ENZYME, ISOFORM A-RELATED"/>
    <property type="match status" value="1"/>
</dbReference>
<dbReference type="CDD" id="cd05471">
    <property type="entry name" value="pepsin_like"/>
    <property type="match status" value="1"/>
</dbReference>
<name>A0A0N0NMP6_9EURO</name>
<dbReference type="Pfam" id="PF00026">
    <property type="entry name" value="Asp"/>
    <property type="match status" value="1"/>
</dbReference>
<dbReference type="GO" id="GO:0004190">
    <property type="term" value="F:aspartic-type endopeptidase activity"/>
    <property type="evidence" value="ECO:0007669"/>
    <property type="project" value="InterPro"/>
</dbReference>
<dbReference type="InterPro" id="IPR021109">
    <property type="entry name" value="Peptidase_aspartic_dom_sf"/>
</dbReference>
<evidence type="ECO:0000313" key="5">
    <source>
        <dbReference type="Proteomes" id="UP000038010"/>
    </source>
</evidence>
<feature type="signal peptide" evidence="2">
    <location>
        <begin position="1"/>
        <end position="18"/>
    </location>
</feature>
<keyword evidence="2" id="KW-0732">Signal</keyword>
<dbReference type="PANTHER" id="PTHR47966:SF51">
    <property type="entry name" value="BETA-SITE APP-CLEAVING ENZYME, ISOFORM A-RELATED"/>
    <property type="match status" value="1"/>
</dbReference>
<dbReference type="PROSITE" id="PS51767">
    <property type="entry name" value="PEPTIDASE_A1"/>
    <property type="match status" value="1"/>
</dbReference>
<dbReference type="InterPro" id="IPR034164">
    <property type="entry name" value="Pepsin-like_dom"/>
</dbReference>
<dbReference type="STRING" id="1664694.A0A0N0NMP6"/>
<accession>A0A0N0NMP6</accession>
<dbReference type="RefSeq" id="XP_018000664.1">
    <property type="nucleotide sequence ID" value="XM_018139636.1"/>
</dbReference>
<gene>
    <name evidence="4" type="ORF">AB675_10838</name>
</gene>
<comment type="caution">
    <text evidence="4">The sequence shown here is derived from an EMBL/GenBank/DDBJ whole genome shotgun (WGS) entry which is preliminary data.</text>
</comment>
<dbReference type="VEuPathDB" id="FungiDB:AB675_10838"/>
<dbReference type="EMBL" id="LFJN01000011">
    <property type="protein sequence ID" value="KPI40701.1"/>
    <property type="molecule type" value="Genomic_DNA"/>
</dbReference>
<dbReference type="Gene3D" id="2.40.70.10">
    <property type="entry name" value="Acid Proteases"/>
    <property type="match status" value="2"/>
</dbReference>
<proteinExistence type="inferred from homology"/>
<dbReference type="Proteomes" id="UP000038010">
    <property type="component" value="Unassembled WGS sequence"/>
</dbReference>
<feature type="chain" id="PRO_5005856755" description="Peptidase A1 domain-containing protein" evidence="2">
    <location>
        <begin position="19"/>
        <end position="450"/>
    </location>
</feature>
<dbReference type="GeneID" id="28731516"/>
<dbReference type="SUPFAM" id="SSF50630">
    <property type="entry name" value="Acid proteases"/>
    <property type="match status" value="1"/>
</dbReference>
<evidence type="ECO:0000256" key="2">
    <source>
        <dbReference type="SAM" id="SignalP"/>
    </source>
</evidence>
<organism evidence="4 5">
    <name type="scientific">Cyphellophora attinorum</name>
    <dbReference type="NCBI Taxonomy" id="1664694"/>
    <lineage>
        <taxon>Eukaryota</taxon>
        <taxon>Fungi</taxon>
        <taxon>Dikarya</taxon>
        <taxon>Ascomycota</taxon>
        <taxon>Pezizomycotina</taxon>
        <taxon>Eurotiomycetes</taxon>
        <taxon>Chaetothyriomycetidae</taxon>
        <taxon>Chaetothyriales</taxon>
        <taxon>Cyphellophoraceae</taxon>
        <taxon>Cyphellophora</taxon>
    </lineage>
</organism>
<dbReference type="InterPro" id="IPR001461">
    <property type="entry name" value="Aspartic_peptidase_A1"/>
</dbReference>
<evidence type="ECO:0000259" key="3">
    <source>
        <dbReference type="PROSITE" id="PS51767"/>
    </source>
</evidence>
<reference evidence="4 5" key="1">
    <citation type="submission" date="2015-06" db="EMBL/GenBank/DDBJ databases">
        <title>Draft genome of the ant-associated black yeast Phialophora attae CBS 131958.</title>
        <authorList>
            <person name="Moreno L.F."/>
            <person name="Stielow B.J."/>
            <person name="de Hoog S."/>
            <person name="Vicente V.A."/>
            <person name="Weiss V.A."/>
            <person name="de Vries M."/>
            <person name="Cruz L.M."/>
            <person name="Souza E.M."/>
        </authorList>
    </citation>
    <scope>NUCLEOTIDE SEQUENCE [LARGE SCALE GENOMIC DNA]</scope>
    <source>
        <strain evidence="4 5">CBS 131958</strain>
    </source>
</reference>
<dbReference type="InterPro" id="IPR033121">
    <property type="entry name" value="PEPTIDASE_A1"/>
</dbReference>
<protein>
    <recommendedName>
        <fullName evidence="3">Peptidase A1 domain-containing protein</fullName>
    </recommendedName>
</protein>
<feature type="domain" description="Peptidase A1" evidence="3">
    <location>
        <begin position="89"/>
        <end position="448"/>
    </location>
</feature>
<comment type="similarity">
    <text evidence="1">Belongs to the peptidase A1 family.</text>
</comment>
<evidence type="ECO:0000313" key="4">
    <source>
        <dbReference type="EMBL" id="KPI40701.1"/>
    </source>
</evidence>
<dbReference type="OrthoDB" id="15189at2759"/>
<dbReference type="AlphaFoldDB" id="A0A0N0NMP6"/>
<sequence>MLLPSLLIVFITVQASSATINLSIFRRGGRFTDHKPCNLTHLSEILAATEQRYLTTYRGVDENRLVRRWRPTTGDDDHLLQAIGGDGSWYAALEVGSPPQELQFDLDMLGPDFYTVMTTSAEGSRYNTFASVTFDEDGSFDHAMCKRASDLFELSTSVRLSLPICTPPKASSLTLRSSGSVIGLGPPGFLTRLSGLNILDQLHTQGFITDTISSVTILDAETGVLSLGGTIAKDAEEAKIRAGIELQHFGQAEASPEWVQARVVEGMGLFDSTSVEKQFKWTKTQGPPGWWTTLMPGVWINGAKVMRNQPVLLDIQSPFILAPSEAARQFYAAIGGSYRLPAPHDMFFAIPCLNKVNIAFEMAGWNFPVMSAETTRFDSLHGPPGGPLSLGKLEDGTGYCVGVVVETRMGESSEWADSGLKRTWVLGEPFFRGLGVVFDHEKGRIGLRSY</sequence>
<dbReference type="GO" id="GO:0006508">
    <property type="term" value="P:proteolysis"/>
    <property type="evidence" value="ECO:0007669"/>
    <property type="project" value="InterPro"/>
</dbReference>
<evidence type="ECO:0000256" key="1">
    <source>
        <dbReference type="ARBA" id="ARBA00007447"/>
    </source>
</evidence>
<keyword evidence="5" id="KW-1185">Reference proteome</keyword>